<feature type="repeat" description="WD" evidence="9">
    <location>
        <begin position="157"/>
        <end position="198"/>
    </location>
</feature>
<proteinExistence type="inferred from homology"/>
<dbReference type="PANTHER" id="PTHR19865:SF0">
    <property type="entry name" value="U3 SMALL NUCLEOLAR RNA-INTERACTING PROTEIN 2"/>
    <property type="match status" value="1"/>
</dbReference>
<evidence type="ECO:0008006" key="13">
    <source>
        <dbReference type="Google" id="ProtNLM"/>
    </source>
</evidence>
<feature type="compositionally biased region" description="Acidic residues" evidence="10">
    <location>
        <begin position="56"/>
        <end position="76"/>
    </location>
</feature>
<feature type="compositionally biased region" description="Basic and acidic residues" evidence="10">
    <location>
        <begin position="84"/>
        <end position="98"/>
    </location>
</feature>
<protein>
    <recommendedName>
        <fullName evidence="13">Ribosomal RNA-processing protein 9</fullName>
    </recommendedName>
</protein>
<keyword evidence="3" id="KW-0698">rRNA processing</keyword>
<dbReference type="PANTHER" id="PTHR19865">
    <property type="entry name" value="U3 SMALL NUCLEOLAR RNA INTERACTING PROTEIN 2"/>
    <property type="match status" value="1"/>
</dbReference>
<dbReference type="PRINTS" id="PR00320">
    <property type="entry name" value="GPROTEINBRPT"/>
</dbReference>
<comment type="caution">
    <text evidence="11">The sequence shown here is derived from an EMBL/GenBank/DDBJ whole genome shotgun (WGS) entry which is preliminary data.</text>
</comment>
<evidence type="ECO:0000256" key="5">
    <source>
        <dbReference type="ARBA" id="ARBA00022737"/>
    </source>
</evidence>
<reference evidence="11" key="2">
    <citation type="submission" date="2020-08" db="EMBL/GenBank/DDBJ databases">
        <title>Plant Genome Project.</title>
        <authorList>
            <person name="Zhang R.-G."/>
        </authorList>
    </citation>
    <scope>NUCLEOTIDE SEQUENCE</scope>
    <source>
        <strain evidence="11">Huo1</strain>
        <tissue evidence="11">Leaf</tissue>
    </source>
</reference>
<accession>A0A8X8XX77</accession>
<comment type="subcellular location">
    <subcellularLocation>
        <location evidence="1">Nucleus</location>
        <location evidence="1">Nucleolus</location>
    </subcellularLocation>
</comment>
<keyword evidence="12" id="KW-1185">Reference proteome</keyword>
<feature type="repeat" description="WD" evidence="9">
    <location>
        <begin position="218"/>
        <end position="259"/>
    </location>
</feature>
<dbReference type="SUPFAM" id="SSF50978">
    <property type="entry name" value="WD40 repeat-like"/>
    <property type="match status" value="1"/>
</dbReference>
<dbReference type="PROSITE" id="PS50082">
    <property type="entry name" value="WD_REPEATS_2"/>
    <property type="match status" value="3"/>
</dbReference>
<dbReference type="Pfam" id="PF00400">
    <property type="entry name" value="WD40"/>
    <property type="match status" value="6"/>
</dbReference>
<dbReference type="GO" id="GO:0032040">
    <property type="term" value="C:small-subunit processome"/>
    <property type="evidence" value="ECO:0007669"/>
    <property type="project" value="TreeGrafter"/>
</dbReference>
<dbReference type="InterPro" id="IPR015943">
    <property type="entry name" value="WD40/YVTN_repeat-like_dom_sf"/>
</dbReference>
<dbReference type="GO" id="GO:0034511">
    <property type="term" value="F:U3 snoRNA binding"/>
    <property type="evidence" value="ECO:0007669"/>
    <property type="project" value="InterPro"/>
</dbReference>
<dbReference type="Proteomes" id="UP000298416">
    <property type="component" value="Unassembled WGS sequence"/>
</dbReference>
<organism evidence="11">
    <name type="scientific">Salvia splendens</name>
    <name type="common">Scarlet sage</name>
    <dbReference type="NCBI Taxonomy" id="180675"/>
    <lineage>
        <taxon>Eukaryota</taxon>
        <taxon>Viridiplantae</taxon>
        <taxon>Streptophyta</taxon>
        <taxon>Embryophyta</taxon>
        <taxon>Tracheophyta</taxon>
        <taxon>Spermatophyta</taxon>
        <taxon>Magnoliopsida</taxon>
        <taxon>eudicotyledons</taxon>
        <taxon>Gunneridae</taxon>
        <taxon>Pentapetalae</taxon>
        <taxon>asterids</taxon>
        <taxon>lamiids</taxon>
        <taxon>Lamiales</taxon>
        <taxon>Lamiaceae</taxon>
        <taxon>Nepetoideae</taxon>
        <taxon>Mentheae</taxon>
        <taxon>Salviinae</taxon>
        <taxon>Salvia</taxon>
        <taxon>Salvia subgen. Calosphace</taxon>
        <taxon>core Calosphace</taxon>
    </lineage>
</organism>
<dbReference type="AlphaFoldDB" id="A0A8X8XX77"/>
<evidence type="ECO:0000256" key="9">
    <source>
        <dbReference type="PROSITE-ProRule" id="PRU00221"/>
    </source>
</evidence>
<name>A0A8X8XX77_SALSN</name>
<sequence>MKGRRKNLKKRPSNPAKGSNNKKRFSSLADDSFFEATDQKRHRKFENDEEIKSSDEEVESGSEAEAEDKEEEIEETPAEKRKRLADAFLEKLRAKEREKDEDEESEDGEGRREREGERDTLIAKILQQDQLEESGRVRRALASRVHKPETSEGFRILVKHRQAVTCVALSEDDSRGFSASKDGAIVHWDVETGKSEKYLWPSDEVLKAHGMKAPQGRAKKHSKQVLAMAVSSDGGYLATGGLDRHVHLWDVRTRQHLQAFPGHKGPVSCLTFRQGTAELFSGSFDRSIKIWNAEDRTYISTLFGHQSEVLTIDSLRKERVLTVGRDRTMHLWKVPEESQLVFRAPASSLECCCFINNDDFLSGSDDGNVELWNVLRKKPVHIVKNAHVSFGEPKSDQINLEGLSNGHKENDVQDLLRHGSTALSWVNSVAVCRSSDLAASGAGNGLVRLWAIENESKGIRPLFELPLDGFVNSLAFAKSGKFLIAGVAQEPRLGRWGRAASAKNGVALHPLKLS</sequence>
<evidence type="ECO:0000256" key="10">
    <source>
        <dbReference type="SAM" id="MobiDB-lite"/>
    </source>
</evidence>
<comment type="similarity">
    <text evidence="2">Belongs to the WD repeat RRP9 family.</text>
</comment>
<evidence type="ECO:0000256" key="7">
    <source>
        <dbReference type="ARBA" id="ARBA00023242"/>
    </source>
</evidence>
<dbReference type="InterPro" id="IPR020472">
    <property type="entry name" value="WD40_PAC1"/>
</dbReference>
<evidence type="ECO:0000313" key="12">
    <source>
        <dbReference type="Proteomes" id="UP000298416"/>
    </source>
</evidence>
<dbReference type="InterPro" id="IPR001680">
    <property type="entry name" value="WD40_rpt"/>
</dbReference>
<keyword evidence="8" id="KW-0687">Ribonucleoprotein</keyword>
<dbReference type="PROSITE" id="PS00678">
    <property type="entry name" value="WD_REPEATS_1"/>
    <property type="match status" value="1"/>
</dbReference>
<evidence type="ECO:0000313" key="11">
    <source>
        <dbReference type="EMBL" id="KAG6420534.1"/>
    </source>
</evidence>
<dbReference type="PROSITE" id="PS50294">
    <property type="entry name" value="WD_REPEATS_REGION"/>
    <property type="match status" value="3"/>
</dbReference>
<dbReference type="GO" id="GO:0006364">
    <property type="term" value="P:rRNA processing"/>
    <property type="evidence" value="ECO:0007669"/>
    <property type="project" value="UniProtKB-KW"/>
</dbReference>
<evidence type="ECO:0000256" key="6">
    <source>
        <dbReference type="ARBA" id="ARBA00022884"/>
    </source>
</evidence>
<feature type="compositionally biased region" description="Basic and acidic residues" evidence="10">
    <location>
        <begin position="108"/>
        <end position="119"/>
    </location>
</feature>
<dbReference type="FunFam" id="2.130.10.10:FF:000483">
    <property type="entry name" value="U3 snoRNP-associated protein-like EMB2271"/>
    <property type="match status" value="1"/>
</dbReference>
<evidence type="ECO:0000256" key="1">
    <source>
        <dbReference type="ARBA" id="ARBA00004604"/>
    </source>
</evidence>
<dbReference type="Gene3D" id="2.130.10.10">
    <property type="entry name" value="YVTN repeat-like/Quinoprotein amine dehydrogenase"/>
    <property type="match status" value="1"/>
</dbReference>
<dbReference type="EMBL" id="PNBA02000006">
    <property type="protein sequence ID" value="KAG6420534.1"/>
    <property type="molecule type" value="Genomic_DNA"/>
</dbReference>
<dbReference type="InterPro" id="IPR036322">
    <property type="entry name" value="WD40_repeat_dom_sf"/>
</dbReference>
<feature type="repeat" description="WD" evidence="9">
    <location>
        <begin position="260"/>
        <end position="301"/>
    </location>
</feature>
<dbReference type="SMART" id="SM00320">
    <property type="entry name" value="WD40"/>
    <property type="match status" value="6"/>
</dbReference>
<keyword evidence="5" id="KW-0677">Repeat</keyword>
<feature type="region of interest" description="Disordered" evidence="10">
    <location>
        <begin position="1"/>
        <end position="119"/>
    </location>
</feature>
<evidence type="ECO:0000256" key="8">
    <source>
        <dbReference type="ARBA" id="ARBA00023274"/>
    </source>
</evidence>
<reference evidence="11" key="1">
    <citation type="submission" date="2018-01" db="EMBL/GenBank/DDBJ databases">
        <authorList>
            <person name="Mao J.F."/>
        </authorList>
    </citation>
    <scope>NUCLEOTIDE SEQUENCE</scope>
    <source>
        <strain evidence="11">Huo1</strain>
        <tissue evidence="11">Leaf</tissue>
    </source>
</reference>
<gene>
    <name evidence="11" type="ORF">SASPL_117066</name>
</gene>
<evidence type="ECO:0000256" key="2">
    <source>
        <dbReference type="ARBA" id="ARBA00006777"/>
    </source>
</evidence>
<evidence type="ECO:0000256" key="4">
    <source>
        <dbReference type="ARBA" id="ARBA00022574"/>
    </source>
</evidence>
<dbReference type="InterPro" id="IPR039241">
    <property type="entry name" value="Rrp9-like"/>
</dbReference>
<feature type="compositionally biased region" description="Basic residues" evidence="10">
    <location>
        <begin position="1"/>
        <end position="12"/>
    </location>
</feature>
<keyword evidence="7" id="KW-0539">Nucleus</keyword>
<dbReference type="OrthoDB" id="189968at2759"/>
<evidence type="ECO:0000256" key="3">
    <source>
        <dbReference type="ARBA" id="ARBA00022552"/>
    </source>
</evidence>
<keyword evidence="4 9" id="KW-0853">WD repeat</keyword>
<dbReference type="InterPro" id="IPR019775">
    <property type="entry name" value="WD40_repeat_CS"/>
</dbReference>
<keyword evidence="6" id="KW-0694">RNA-binding</keyword>
<dbReference type="CDD" id="cd00200">
    <property type="entry name" value="WD40"/>
    <property type="match status" value="1"/>
</dbReference>